<name>A0AAN8MWD5_9TELE</name>
<accession>A0AAN8MWD5</accession>
<evidence type="ECO:0000256" key="1">
    <source>
        <dbReference type="SAM" id="MobiDB-lite"/>
    </source>
</evidence>
<evidence type="ECO:0000313" key="2">
    <source>
        <dbReference type="EMBL" id="KAK6320041.1"/>
    </source>
</evidence>
<feature type="region of interest" description="Disordered" evidence="1">
    <location>
        <begin position="55"/>
        <end position="78"/>
    </location>
</feature>
<sequence length="78" mass="8420">MSPYGTYSSRLPTTFRNSTPLVRLQKSGGTSVVFSAPSLQHEVSWWPEVLQLEPPCTAGASRNDGANPPQPAPSQHLT</sequence>
<dbReference type="Proteomes" id="UP001356427">
    <property type="component" value="Unassembled WGS sequence"/>
</dbReference>
<organism evidence="2 3">
    <name type="scientific">Coregonus suidteri</name>
    <dbReference type="NCBI Taxonomy" id="861788"/>
    <lineage>
        <taxon>Eukaryota</taxon>
        <taxon>Metazoa</taxon>
        <taxon>Chordata</taxon>
        <taxon>Craniata</taxon>
        <taxon>Vertebrata</taxon>
        <taxon>Euteleostomi</taxon>
        <taxon>Actinopterygii</taxon>
        <taxon>Neopterygii</taxon>
        <taxon>Teleostei</taxon>
        <taxon>Protacanthopterygii</taxon>
        <taxon>Salmoniformes</taxon>
        <taxon>Salmonidae</taxon>
        <taxon>Coregoninae</taxon>
        <taxon>Coregonus</taxon>
    </lineage>
</organism>
<proteinExistence type="predicted"/>
<dbReference type="AlphaFoldDB" id="A0AAN8MWD5"/>
<reference evidence="2 3" key="1">
    <citation type="submission" date="2021-04" db="EMBL/GenBank/DDBJ databases">
        <authorList>
            <person name="De Guttry C."/>
            <person name="Zahm M."/>
            <person name="Klopp C."/>
            <person name="Cabau C."/>
            <person name="Louis A."/>
            <person name="Berthelot C."/>
            <person name="Parey E."/>
            <person name="Roest Crollius H."/>
            <person name="Montfort J."/>
            <person name="Robinson-Rechavi M."/>
            <person name="Bucao C."/>
            <person name="Bouchez O."/>
            <person name="Gislard M."/>
            <person name="Lluch J."/>
            <person name="Milhes M."/>
            <person name="Lampietro C."/>
            <person name="Lopez Roques C."/>
            <person name="Donnadieu C."/>
            <person name="Braasch I."/>
            <person name="Desvignes T."/>
            <person name="Postlethwait J."/>
            <person name="Bobe J."/>
            <person name="Wedekind C."/>
            <person name="Guiguen Y."/>
        </authorList>
    </citation>
    <scope>NUCLEOTIDE SEQUENCE [LARGE SCALE GENOMIC DNA]</scope>
    <source>
        <strain evidence="2">Cs_M1</strain>
        <tissue evidence="2">Blood</tissue>
    </source>
</reference>
<keyword evidence="3" id="KW-1185">Reference proteome</keyword>
<protein>
    <submittedName>
        <fullName evidence="2">Uncharacterized protein</fullName>
    </submittedName>
</protein>
<evidence type="ECO:0000313" key="3">
    <source>
        <dbReference type="Proteomes" id="UP001356427"/>
    </source>
</evidence>
<comment type="caution">
    <text evidence="2">The sequence shown here is derived from an EMBL/GenBank/DDBJ whole genome shotgun (WGS) entry which is preliminary data.</text>
</comment>
<gene>
    <name evidence="2" type="ORF">J4Q44_G00091480</name>
</gene>
<dbReference type="EMBL" id="JAGTTL010000007">
    <property type="protein sequence ID" value="KAK6320041.1"/>
    <property type="molecule type" value="Genomic_DNA"/>
</dbReference>